<dbReference type="GO" id="GO:0072657">
    <property type="term" value="P:protein localization to membrane"/>
    <property type="evidence" value="ECO:0007669"/>
    <property type="project" value="TreeGrafter"/>
</dbReference>
<keyword evidence="4 7" id="KW-0732">Signal</keyword>
<evidence type="ECO:0000313" key="8">
    <source>
        <dbReference type="EMBL" id="KAK7576244.1"/>
    </source>
</evidence>
<organism evidence="8 9">
    <name type="scientific">Parthenolecanium corni</name>
    <dbReference type="NCBI Taxonomy" id="536013"/>
    <lineage>
        <taxon>Eukaryota</taxon>
        <taxon>Metazoa</taxon>
        <taxon>Ecdysozoa</taxon>
        <taxon>Arthropoda</taxon>
        <taxon>Hexapoda</taxon>
        <taxon>Insecta</taxon>
        <taxon>Pterygota</taxon>
        <taxon>Neoptera</taxon>
        <taxon>Paraneoptera</taxon>
        <taxon>Hemiptera</taxon>
        <taxon>Sternorrhyncha</taxon>
        <taxon>Coccoidea</taxon>
        <taxon>Coccidae</taxon>
        <taxon>Parthenolecanium</taxon>
    </lineage>
</organism>
<protein>
    <recommendedName>
        <fullName evidence="7">Transmembrane 9 superfamily member</fullName>
    </recommendedName>
</protein>
<dbReference type="EMBL" id="JBBCAQ010000036">
    <property type="protein sequence ID" value="KAK7576244.1"/>
    <property type="molecule type" value="Genomic_DNA"/>
</dbReference>
<proteinExistence type="inferred from homology"/>
<keyword evidence="3" id="KW-0812">Transmembrane</keyword>
<sequence length="344" mass="40102">MRTFLLIFSIVCALELILSSSNLPGLAPVNYCWKNESINAKKTCPSAVTLFVNRQNLEELIAPFEYHQLYVCLGLEKSSPVENLGQVIFRERKRPSPYEITKVYRPGDSKSKSKLRLWKRGVSLNHQHYWIVDNVPVTWWYDLLNNKQQCNVGSLMGCCHNKSQSKDLCSSFVGAARNVNDQYYGHLIICLSGENEEREDSFQSGHRIIASEVNSTIIRPRDFENLTFDDDEPMRFTKDRDSKTETKNSSRTSNHFFNIPKWLEILLFLNGMLTVIIWGRSHKDIARYNEKSETDQTILNGLFKIISRKDEEILELHKYYGEKIEALHFEMQVILFHQRQVERP</sequence>
<dbReference type="AlphaFoldDB" id="A0AAN9XZI5"/>
<evidence type="ECO:0000256" key="1">
    <source>
        <dbReference type="ARBA" id="ARBA00004141"/>
    </source>
</evidence>
<keyword evidence="9" id="KW-1185">Reference proteome</keyword>
<evidence type="ECO:0000313" key="9">
    <source>
        <dbReference type="Proteomes" id="UP001367676"/>
    </source>
</evidence>
<dbReference type="Proteomes" id="UP001367676">
    <property type="component" value="Unassembled WGS sequence"/>
</dbReference>
<reference evidence="8 9" key="1">
    <citation type="submission" date="2024-03" db="EMBL/GenBank/DDBJ databases">
        <title>Adaptation during the transition from Ophiocordyceps entomopathogen to insect associate is accompanied by gene loss and intensified selection.</title>
        <authorList>
            <person name="Ward C.M."/>
            <person name="Onetto C.A."/>
            <person name="Borneman A.R."/>
        </authorList>
    </citation>
    <scope>NUCLEOTIDE SEQUENCE [LARGE SCALE GENOMIC DNA]</scope>
    <source>
        <strain evidence="8">AWRI1</strain>
        <tissue evidence="8">Single Adult Female</tissue>
    </source>
</reference>
<comment type="similarity">
    <text evidence="2 7">Belongs to the nonaspanin (TM9SF) (TC 9.A.2) family.</text>
</comment>
<evidence type="ECO:0000256" key="3">
    <source>
        <dbReference type="ARBA" id="ARBA00022692"/>
    </source>
</evidence>
<accession>A0AAN9XZI5</accession>
<feature type="chain" id="PRO_5042669550" description="Transmembrane 9 superfamily member" evidence="7">
    <location>
        <begin position="20"/>
        <end position="344"/>
    </location>
</feature>
<dbReference type="PANTHER" id="PTHR10766:SF176">
    <property type="entry name" value="TRANSMEMBRANE 9 SUPERFAMILY MEMBER"/>
    <property type="match status" value="1"/>
</dbReference>
<dbReference type="PANTHER" id="PTHR10766">
    <property type="entry name" value="TRANSMEMBRANE 9 SUPERFAMILY PROTEIN"/>
    <property type="match status" value="1"/>
</dbReference>
<keyword evidence="5" id="KW-1133">Transmembrane helix</keyword>
<evidence type="ECO:0000256" key="7">
    <source>
        <dbReference type="RuleBase" id="RU363079"/>
    </source>
</evidence>
<evidence type="ECO:0000256" key="6">
    <source>
        <dbReference type="ARBA" id="ARBA00023136"/>
    </source>
</evidence>
<comment type="subcellular location">
    <subcellularLocation>
        <location evidence="1">Membrane</location>
        <topology evidence="1">Multi-pass membrane protein</topology>
    </subcellularLocation>
</comment>
<dbReference type="InterPro" id="IPR004240">
    <property type="entry name" value="EMP70"/>
</dbReference>
<evidence type="ECO:0000256" key="4">
    <source>
        <dbReference type="ARBA" id="ARBA00022729"/>
    </source>
</evidence>
<evidence type="ECO:0000256" key="5">
    <source>
        <dbReference type="ARBA" id="ARBA00022989"/>
    </source>
</evidence>
<feature type="signal peptide" evidence="7">
    <location>
        <begin position="1"/>
        <end position="19"/>
    </location>
</feature>
<evidence type="ECO:0000256" key="2">
    <source>
        <dbReference type="ARBA" id="ARBA00005227"/>
    </source>
</evidence>
<gene>
    <name evidence="8" type="ORF">V9T40_012530</name>
</gene>
<name>A0AAN9XZI5_9HEMI</name>
<keyword evidence="6" id="KW-0472">Membrane</keyword>
<dbReference type="GO" id="GO:0016020">
    <property type="term" value="C:membrane"/>
    <property type="evidence" value="ECO:0007669"/>
    <property type="project" value="UniProtKB-SubCell"/>
</dbReference>
<dbReference type="Pfam" id="PF02990">
    <property type="entry name" value="EMP70"/>
    <property type="match status" value="1"/>
</dbReference>
<comment type="caution">
    <text evidence="8">The sequence shown here is derived from an EMBL/GenBank/DDBJ whole genome shotgun (WGS) entry which is preliminary data.</text>
</comment>